<dbReference type="InterPro" id="IPR050546">
    <property type="entry name" value="Glycosyl_Hydrlase_16"/>
</dbReference>
<feature type="compositionally biased region" description="Low complexity" evidence="6">
    <location>
        <begin position="1077"/>
        <end position="1096"/>
    </location>
</feature>
<feature type="region of interest" description="Disordered" evidence="6">
    <location>
        <begin position="714"/>
        <end position="736"/>
    </location>
</feature>
<name>A0A6H0XLC6_9PEZI</name>
<evidence type="ECO:0000256" key="4">
    <source>
        <dbReference type="ARBA" id="ARBA00022801"/>
    </source>
</evidence>
<evidence type="ECO:0000256" key="6">
    <source>
        <dbReference type="SAM" id="MobiDB-lite"/>
    </source>
</evidence>
<feature type="chain" id="PRO_5026151271" description="endo-1,3(4)-beta-glucanase" evidence="7">
    <location>
        <begin position="26"/>
        <end position="1548"/>
    </location>
</feature>
<evidence type="ECO:0000256" key="1">
    <source>
        <dbReference type="ARBA" id="ARBA00000124"/>
    </source>
</evidence>
<dbReference type="GO" id="GO:0052861">
    <property type="term" value="F:endo-1,3(4)-beta-glucanase activity"/>
    <property type="evidence" value="ECO:0007669"/>
    <property type="project" value="UniProtKB-EC"/>
</dbReference>
<dbReference type="InterPro" id="IPR003609">
    <property type="entry name" value="Pan_app"/>
</dbReference>
<dbReference type="PANTHER" id="PTHR10963:SF24">
    <property type="entry name" value="GLYCOSIDASE C21B10.07-RELATED"/>
    <property type="match status" value="1"/>
</dbReference>
<dbReference type="Proteomes" id="UP000503462">
    <property type="component" value="Chromosome 1"/>
</dbReference>
<dbReference type="Pfam" id="PF14295">
    <property type="entry name" value="PAN_4"/>
    <property type="match status" value="3"/>
</dbReference>
<dbReference type="EMBL" id="CP051139">
    <property type="protein sequence ID" value="QIW95440.1"/>
    <property type="molecule type" value="Genomic_DNA"/>
</dbReference>
<organism evidence="9 10">
    <name type="scientific">Peltaster fructicola</name>
    <dbReference type="NCBI Taxonomy" id="286661"/>
    <lineage>
        <taxon>Eukaryota</taxon>
        <taxon>Fungi</taxon>
        <taxon>Dikarya</taxon>
        <taxon>Ascomycota</taxon>
        <taxon>Pezizomycotina</taxon>
        <taxon>Dothideomycetes</taxon>
        <taxon>Dothideomycetes incertae sedis</taxon>
        <taxon>Peltaster</taxon>
    </lineage>
</organism>
<keyword evidence="10" id="KW-1185">Reference proteome</keyword>
<dbReference type="CDD" id="cd02181">
    <property type="entry name" value="GH16_fungal_Lam16A_glucanase"/>
    <property type="match status" value="1"/>
</dbReference>
<evidence type="ECO:0000256" key="7">
    <source>
        <dbReference type="SAM" id="SignalP"/>
    </source>
</evidence>
<gene>
    <name evidence="9" type="ORF">AMS68_000958</name>
</gene>
<proteinExistence type="inferred from homology"/>
<dbReference type="FunFam" id="2.60.120.200:FF:000114">
    <property type="entry name" value="Probable endo-1,3(4)-beta-glucanase NFIA_089530"/>
    <property type="match status" value="1"/>
</dbReference>
<reference evidence="9 10" key="1">
    <citation type="journal article" date="2016" name="Sci. Rep.">
        <title>Peltaster fructicola genome reveals evolution from an invasive phytopathogen to an ectophytic parasite.</title>
        <authorList>
            <person name="Xu C."/>
            <person name="Chen H."/>
            <person name="Gleason M.L."/>
            <person name="Xu J.R."/>
            <person name="Liu H."/>
            <person name="Zhang R."/>
            <person name="Sun G."/>
        </authorList>
    </citation>
    <scope>NUCLEOTIDE SEQUENCE [LARGE SCALE GENOMIC DNA]</scope>
    <source>
        <strain evidence="9 10">LNHT1506</strain>
    </source>
</reference>
<dbReference type="GO" id="GO:0009251">
    <property type="term" value="P:glucan catabolic process"/>
    <property type="evidence" value="ECO:0007669"/>
    <property type="project" value="TreeGrafter"/>
</dbReference>
<feature type="domain" description="GH16" evidence="8">
    <location>
        <begin position="32"/>
        <end position="348"/>
    </location>
</feature>
<protein>
    <recommendedName>
        <fullName evidence="3">endo-1,3(4)-beta-glucanase</fullName>
        <ecNumber evidence="3">3.2.1.6</ecNumber>
    </recommendedName>
</protein>
<dbReference type="PANTHER" id="PTHR10963">
    <property type="entry name" value="GLYCOSYL HYDROLASE-RELATED"/>
    <property type="match status" value="1"/>
</dbReference>
<evidence type="ECO:0000256" key="2">
    <source>
        <dbReference type="ARBA" id="ARBA00006865"/>
    </source>
</evidence>
<sequence length="1548" mass="158748">MMSPEPPVAMASLLHMLSLSALVSAQSIPGASFFSGNGVPGAGTYQLIDDYQPSIFFNKFNFYSSYDPTYGHVQYVNQSVAVKNGFVSTTSANTAKIGVDTTNDWPRGGPGRPSVRIVSDNTYTHGLFIFDANHMPWGCGTWPAYWLLGPNWPYTGEIDIIEGVNTLNQDSISLHSSAGCTIAGSGQTGTLQTTNCDSNANGNSGCGSTLPNSTIPNNYGNSFNQAGGGVYVTEWTSAYFKTWFFPRGSVPSSITSGQPDVSTFGTPVVNQQGSCDVDQHFTNMSIIINIDFCGAWAGQVYSQYTDCPQNTSTNSLNSCVDFVGNNPSYFTNAYWDINSIRVYQMPAGAQPSSSYSTSLSSVMPSATTNSINLGMGQTTTELSSAPYTGPISSATASTSASPTPTICPSYNNTQWTDSNGQEYTIGCGSDYDGAGTGLPQNGIYSATNFENCMEICDTISGCIAVSFVGGNGAGTCYAKSTTGTFVFSGAVNAAILIDASASISASSLQSSSPSSASLASLVSSSILPTSSSSPVCPGAAASTYMDSQGISYDIICYTDYADSNIGAAISFNSLAACLPACDSMSGCVGVVFNPDYDLCQLKSSFTGTQTGNTSVIAAMRLAMSATTSAAVSSTPQTISASTESFGMSQTSMIPSVPSTSTTTMATLNVVSSSSTSSMQTSASVLLSLESSTATISTSSSAAVTSSFSIQPSISSTATSSAVPPSTSSSVSMSSMLASSTSPQGTVAASSISTSQSAQISTSLSTSKSAAAQSSSSTSMVITSTWNPSQLPGASAAVSITSAAACPTNDADFCDQDSQQETTCSDSTGTIYFVACGYVYVGNIIDTSGIYGRDYQLLSRATEPDVTSCQRLCDRTNRCIAFNYIGTDCVLLSSVTSAVSNANAIGGSIIRAVSAVSSTSTSTIYMTASQLSSTSQATFPTLLSSITSTQTTATTQSAVTLTTTVTTSIPPGGYFSTGSNGSFYVYPTSSGSASLCFTCGITPTVVTDPTGSVTRTCSTALVGTTTVFTTVTITSCGPQPTCPASGYVIVGPSQDYPGQQVVTTTGRSGGLITYTQIPSSTSTPASSTTSAATAQPSCPRSDGSIYTDSMGVQYKIYCDTVFTDPVLDTQTQSTLSGCIASCDMYNIKTFNLGTQCFGISWYEDLAIDNCLLKSGITPVPSMGIDSGALLYPQSAPNNTSSGTGGSGAASNTGPGGYGTVTYTTSVPPTTEISTYTTTAPASTITIFSTIYTNGQISTTAIGYSTVPGTTIVGVTTNIVSGYTTVTERPAGPGTNAGTGGVPSTAFSVSTAISTYISNGQTILSTYGVTTVATVVYLPAPTQTKTVTTTSISVLLVPTTIITTLSQGYTTTIVTYVPAPSNGIGGPGPTQTQIITATSVQVSIAYVPTTIVTTVSQGYTTTIVTSVPVTYTEGGGAGSGSGGGTVTVSAGGGGATTVYITLTVTRTVLPSSSSSSFTCRTYATNYLNGLHGRAEPTSPPMMRNGVVLEPVIPVPEPMGRRRSIFEKEVILAEMAHVRSFDMGLGLWFIE</sequence>
<evidence type="ECO:0000256" key="5">
    <source>
        <dbReference type="ARBA" id="ARBA00023295"/>
    </source>
</evidence>
<feature type="region of interest" description="Disordered" evidence="6">
    <location>
        <begin position="1077"/>
        <end position="1099"/>
    </location>
</feature>
<keyword evidence="5" id="KW-0326">Glycosidase</keyword>
<dbReference type="Gene3D" id="2.60.120.200">
    <property type="match status" value="1"/>
</dbReference>
<dbReference type="InterPro" id="IPR013320">
    <property type="entry name" value="ConA-like_dom_sf"/>
</dbReference>
<dbReference type="EC" id="3.2.1.6" evidence="3"/>
<dbReference type="InterPro" id="IPR000757">
    <property type="entry name" value="Beta-glucanase-like"/>
</dbReference>
<evidence type="ECO:0000259" key="8">
    <source>
        <dbReference type="PROSITE" id="PS51762"/>
    </source>
</evidence>
<accession>A0A6H0XLC6</accession>
<feature type="signal peptide" evidence="7">
    <location>
        <begin position="1"/>
        <end position="25"/>
    </location>
</feature>
<keyword evidence="4" id="KW-0378">Hydrolase</keyword>
<evidence type="ECO:0000313" key="10">
    <source>
        <dbReference type="Proteomes" id="UP000503462"/>
    </source>
</evidence>
<evidence type="ECO:0000313" key="9">
    <source>
        <dbReference type="EMBL" id="QIW95440.1"/>
    </source>
</evidence>
<comment type="similarity">
    <text evidence="2">Belongs to the glycosyl hydrolase 16 family.</text>
</comment>
<keyword evidence="7" id="KW-0732">Signal</keyword>
<evidence type="ECO:0000256" key="3">
    <source>
        <dbReference type="ARBA" id="ARBA00012599"/>
    </source>
</evidence>
<dbReference type="OrthoDB" id="192832at2759"/>
<dbReference type="Pfam" id="PF26113">
    <property type="entry name" value="GH16_XgeA"/>
    <property type="match status" value="1"/>
</dbReference>
<dbReference type="SUPFAM" id="SSF49899">
    <property type="entry name" value="Concanavalin A-like lectins/glucanases"/>
    <property type="match status" value="1"/>
</dbReference>
<dbReference type="PROSITE" id="PS51762">
    <property type="entry name" value="GH16_2"/>
    <property type="match status" value="1"/>
</dbReference>
<comment type="catalytic activity">
    <reaction evidence="1">
        <text>Endohydrolysis of (1-&gt;3)- or (1-&gt;4)-linkages in beta-D-glucans when the glucose residue whose reducing group is involved in the linkage to be hydrolyzed is itself substituted at C-3.</text>
        <dbReference type="EC" id="3.2.1.6"/>
    </reaction>
</comment>